<protein>
    <submittedName>
        <fullName evidence="1">Ribonucleotide reductase</fullName>
    </submittedName>
</protein>
<sequence>MTEVDVGEKTRTTGRQIDLKADIAVDPLPFLVVLDFVEPDVSGLDLVKDCHLKFFGSFIPPLRSYV</sequence>
<evidence type="ECO:0000313" key="1">
    <source>
        <dbReference type="EMBL" id="AKH48876.1"/>
    </source>
</evidence>
<proteinExistence type="predicted"/>
<organism evidence="1">
    <name type="scientific">uncultured marine virus</name>
    <dbReference type="NCBI Taxonomy" id="186617"/>
    <lineage>
        <taxon>Viruses</taxon>
        <taxon>environmental samples</taxon>
    </lineage>
</organism>
<dbReference type="EMBL" id="KR029610">
    <property type="protein sequence ID" value="AKH48876.1"/>
    <property type="molecule type" value="Genomic_DNA"/>
</dbReference>
<reference evidence="1" key="1">
    <citation type="journal article" date="2015" name="Front. Microbiol.">
        <title>Combining genomic sequencing methods to explore viral diversity and reveal potential virus-host interactions.</title>
        <authorList>
            <person name="Chow C.E."/>
            <person name="Winget D.M."/>
            <person name="White R.A.III."/>
            <person name="Hallam S.J."/>
            <person name="Suttle C.A."/>
        </authorList>
    </citation>
    <scope>NUCLEOTIDE SEQUENCE</scope>
    <source>
        <strain evidence="1">Oxic3_4</strain>
    </source>
</reference>
<accession>A0A0F7LCP6</accession>
<name>A0A0F7LCP6_9VIRU</name>
<reference evidence="1" key="2">
    <citation type="submission" date="2015-03" db="EMBL/GenBank/DDBJ databases">
        <authorList>
            <person name="Chow C.-E.T."/>
            <person name="Winget D.M."/>
            <person name="White R.A.III."/>
            <person name="Hallam S.J."/>
            <person name="Suttle C.A."/>
        </authorList>
    </citation>
    <scope>NUCLEOTIDE SEQUENCE</scope>
    <source>
        <strain evidence="1">Oxic3_4</strain>
    </source>
</reference>